<feature type="domain" description="DUF7133" evidence="2">
    <location>
        <begin position="74"/>
        <end position="155"/>
    </location>
</feature>
<feature type="chain" id="PRO_5042202834" description="DUF7133 domain-containing protein" evidence="1">
    <location>
        <begin position="22"/>
        <end position="513"/>
    </location>
</feature>
<dbReference type="InterPro" id="IPR055557">
    <property type="entry name" value="DUF7133"/>
</dbReference>
<dbReference type="RefSeq" id="WP_309489580.1">
    <property type="nucleotide sequence ID" value="NZ_JAENIG010000004.1"/>
</dbReference>
<dbReference type="Proteomes" id="UP000634206">
    <property type="component" value="Unassembled WGS sequence"/>
</dbReference>
<accession>A0AAE2VDS9</accession>
<sequence>MNIFTLTTIAALLACSPVTQAYFNWEDYYQIETIDGPDGVDFQIGGLDHDKNGNLIACFHRGEVMSYNETSKQWKLFASGLHEPLGIHVEDEGTVLVIQRGELTRLHDQDGDGTADFYEVVCNDWGLSGNYHEFTFGLVKDSKKNIYIALGTASNGSGVRENIRGEWNNTGGLTQDKFLYGGEHGAWNEKKKIIPRMYARVPYRGCILKITPGSRKAEVYATGVRTPNGLYMDKNDQLWVTDNQGDWVGASKLHHIMPDGFHGHVASLLWSKNPPKITPAELPVDELDALRVRAPGLFPQGDAGNSITQPLPLKPSFAPLSKSSLTEEQIIIGEMNHPRVVRYLPDVVNGVHQGTASHMIVTGQLDAGNNRLLYSRDGKSIYFGKTHLSWPGREGIKKVTYTGKPYLMVEAVKLTPKGFRFTFNAEIRTDKSAADFRIASYGFQYHSGYGSKKMKQSSEAVADINIDGNTLEIELQNKPVKNRMYDITLPSAITSKLSDLSYPRYWYMAHEVY</sequence>
<organism evidence="3 4">
    <name type="scientific">Oceaniferula flava</name>
    <dbReference type="NCBI Taxonomy" id="2800421"/>
    <lineage>
        <taxon>Bacteria</taxon>
        <taxon>Pseudomonadati</taxon>
        <taxon>Verrucomicrobiota</taxon>
        <taxon>Verrucomicrobiia</taxon>
        <taxon>Verrucomicrobiales</taxon>
        <taxon>Verrucomicrobiaceae</taxon>
        <taxon>Oceaniferula</taxon>
    </lineage>
</organism>
<feature type="signal peptide" evidence="1">
    <location>
        <begin position="1"/>
        <end position="21"/>
    </location>
</feature>
<evidence type="ECO:0000313" key="4">
    <source>
        <dbReference type="Proteomes" id="UP000634206"/>
    </source>
</evidence>
<keyword evidence="1" id="KW-0732">Signal</keyword>
<evidence type="ECO:0000313" key="3">
    <source>
        <dbReference type="EMBL" id="MBK1854969.1"/>
    </source>
</evidence>
<proteinExistence type="predicted"/>
<reference evidence="3" key="1">
    <citation type="submission" date="2021-01" db="EMBL/GenBank/DDBJ databases">
        <title>Modified the classification status of verrucomicrobia.</title>
        <authorList>
            <person name="Feng X."/>
        </authorList>
    </citation>
    <scope>NUCLEOTIDE SEQUENCE</scope>
    <source>
        <strain evidence="3">5K15</strain>
    </source>
</reference>
<evidence type="ECO:0000256" key="1">
    <source>
        <dbReference type="SAM" id="SignalP"/>
    </source>
</evidence>
<dbReference type="PANTHER" id="PTHR33546">
    <property type="entry name" value="LARGE, MULTIFUNCTIONAL SECRETED PROTEIN-RELATED"/>
    <property type="match status" value="1"/>
</dbReference>
<dbReference type="Pfam" id="PF23500">
    <property type="entry name" value="DUF7133"/>
    <property type="match status" value="1"/>
</dbReference>
<name>A0AAE2VDS9_9BACT</name>
<protein>
    <recommendedName>
        <fullName evidence="2">DUF7133 domain-containing protein</fullName>
    </recommendedName>
</protein>
<dbReference type="InterPro" id="IPR011042">
    <property type="entry name" value="6-blade_b-propeller_TolB-like"/>
</dbReference>
<dbReference type="SUPFAM" id="SSF63829">
    <property type="entry name" value="Calcium-dependent phosphotriesterase"/>
    <property type="match status" value="1"/>
</dbReference>
<keyword evidence="4" id="KW-1185">Reference proteome</keyword>
<evidence type="ECO:0000259" key="2">
    <source>
        <dbReference type="Pfam" id="PF23500"/>
    </source>
</evidence>
<comment type="caution">
    <text evidence="3">The sequence shown here is derived from an EMBL/GenBank/DDBJ whole genome shotgun (WGS) entry which is preliminary data.</text>
</comment>
<gene>
    <name evidence="3" type="ORF">JIN83_08355</name>
</gene>
<dbReference type="PANTHER" id="PTHR33546:SF1">
    <property type="entry name" value="LARGE, MULTIFUNCTIONAL SECRETED PROTEIN"/>
    <property type="match status" value="1"/>
</dbReference>
<dbReference type="EMBL" id="JAENIG010000004">
    <property type="protein sequence ID" value="MBK1854969.1"/>
    <property type="molecule type" value="Genomic_DNA"/>
</dbReference>
<dbReference type="Gene3D" id="2.120.10.30">
    <property type="entry name" value="TolB, C-terminal domain"/>
    <property type="match status" value="1"/>
</dbReference>
<dbReference type="AlphaFoldDB" id="A0AAE2VDS9"/>